<dbReference type="InterPro" id="IPR003798">
    <property type="entry name" value="DNA_recombination_RmuC"/>
</dbReference>
<name>A0A6P1NHA9_9PROT</name>
<proteinExistence type="inferred from homology"/>
<evidence type="ECO:0000256" key="3">
    <source>
        <dbReference type="ARBA" id="ARBA00021840"/>
    </source>
</evidence>
<protein>
    <recommendedName>
        <fullName evidence="3">DNA recombination protein RmuC homolog</fullName>
    </recommendedName>
</protein>
<evidence type="ECO:0000256" key="6">
    <source>
        <dbReference type="SAM" id="Coils"/>
    </source>
</evidence>
<comment type="function">
    <text evidence="1">Involved in DNA recombination.</text>
</comment>
<sequence>MEIFLPWAIAGGSFLLALFAILRGNGSNHFAAQQAQARAYEAEYQRNQITELERVLSARIEQLRLENRQFFDNSSQKSQQDQSDMRLLLSEALRDMAERQQAQVATLQQSVNERLQGTVEKQMQNSFQRVVEQFATMQKALGEVRNVTAQISDLKRLFANVKTRGGWGETQCRAILDDILPEGSYDREFRLSPQTGEVVEFAVKMPSHGHQEQPRLAIDCKFPTEAYERLINAAEMGDAEGEKQARKALETVVKLEAKKISQKYIRPPVTVDFAVLYVPTDGLYAEIARSPGLIDEIGRLHRIIIMGPALLPALLRTVHLGYVTLALEERTEVIAGLLGETRQEMIKIDQVLEKLQRNAGTMGNTIEEARRRSRILGRRLNALEDMSQDMENEFLTP</sequence>
<gene>
    <name evidence="7" type="primary">rmuC</name>
    <name evidence="7" type="ORF">GT348_06375</name>
</gene>
<keyword evidence="5" id="KW-0233">DNA recombination</keyword>
<dbReference type="AlphaFoldDB" id="A0A6P1NHA9"/>
<evidence type="ECO:0000256" key="2">
    <source>
        <dbReference type="ARBA" id="ARBA00009840"/>
    </source>
</evidence>
<organism evidence="7 8">
    <name type="scientific">Aristophania vespae</name>
    <dbReference type="NCBI Taxonomy" id="2697033"/>
    <lineage>
        <taxon>Bacteria</taxon>
        <taxon>Pseudomonadati</taxon>
        <taxon>Pseudomonadota</taxon>
        <taxon>Alphaproteobacteria</taxon>
        <taxon>Acetobacterales</taxon>
        <taxon>Acetobacteraceae</taxon>
        <taxon>Aristophania</taxon>
    </lineage>
</organism>
<keyword evidence="8" id="KW-1185">Reference proteome</keyword>
<dbReference type="KEGG" id="bomb:GT348_06375"/>
<dbReference type="PANTHER" id="PTHR30563:SF0">
    <property type="entry name" value="DNA RECOMBINATION PROTEIN RMUC"/>
    <property type="match status" value="1"/>
</dbReference>
<evidence type="ECO:0000313" key="7">
    <source>
        <dbReference type="EMBL" id="QHI95920.1"/>
    </source>
</evidence>
<evidence type="ECO:0000256" key="1">
    <source>
        <dbReference type="ARBA" id="ARBA00003416"/>
    </source>
</evidence>
<dbReference type="Pfam" id="PF02646">
    <property type="entry name" value="RmuC"/>
    <property type="match status" value="1"/>
</dbReference>
<evidence type="ECO:0000313" key="8">
    <source>
        <dbReference type="Proteomes" id="UP000463975"/>
    </source>
</evidence>
<keyword evidence="4 6" id="KW-0175">Coiled coil</keyword>
<accession>A0A6P1NHA9</accession>
<dbReference type="PANTHER" id="PTHR30563">
    <property type="entry name" value="DNA RECOMBINATION PROTEIN RMUC"/>
    <property type="match status" value="1"/>
</dbReference>
<comment type="similarity">
    <text evidence="2">Belongs to the RmuC family.</text>
</comment>
<dbReference type="GO" id="GO:0006310">
    <property type="term" value="P:DNA recombination"/>
    <property type="evidence" value="ECO:0007669"/>
    <property type="project" value="UniProtKB-KW"/>
</dbReference>
<dbReference type="RefSeq" id="WP_160618993.1">
    <property type="nucleotide sequence ID" value="NZ_CP047652.1"/>
</dbReference>
<evidence type="ECO:0000256" key="5">
    <source>
        <dbReference type="ARBA" id="ARBA00023172"/>
    </source>
</evidence>
<feature type="coiled-coil region" evidence="6">
    <location>
        <begin position="338"/>
        <end position="386"/>
    </location>
</feature>
<evidence type="ECO:0000256" key="4">
    <source>
        <dbReference type="ARBA" id="ARBA00023054"/>
    </source>
</evidence>
<reference evidence="7 8" key="1">
    <citation type="submission" date="2020-01" db="EMBL/GenBank/DDBJ databases">
        <title>Genome sequencing of strain KACC 21507.</title>
        <authorList>
            <person name="Heo J."/>
            <person name="Kim S.-J."/>
            <person name="Kim J.-S."/>
            <person name="Hong S.-B."/>
            <person name="Kwon S.-W."/>
        </authorList>
    </citation>
    <scope>NUCLEOTIDE SEQUENCE [LARGE SCALE GENOMIC DNA]</scope>
    <source>
        <strain evidence="7 8">KACC 21507</strain>
    </source>
</reference>
<dbReference type="EMBL" id="CP047652">
    <property type="protein sequence ID" value="QHI95920.1"/>
    <property type="molecule type" value="Genomic_DNA"/>
</dbReference>
<dbReference type="Proteomes" id="UP000463975">
    <property type="component" value="Chromosome"/>
</dbReference>